<comment type="caution">
    <text evidence="2">The sequence shown here is derived from an EMBL/GenBank/DDBJ whole genome shotgun (WGS) entry which is preliminary data.</text>
</comment>
<reference evidence="2 3" key="1">
    <citation type="submission" date="2023-09" db="EMBL/GenBank/DDBJ databases">
        <authorList>
            <person name="Rey-Velasco X."/>
        </authorList>
    </citation>
    <scope>NUCLEOTIDE SEQUENCE [LARGE SCALE GENOMIC DNA]</scope>
    <source>
        <strain evidence="2 3">F260</strain>
    </source>
</reference>
<dbReference type="InterPro" id="IPR059123">
    <property type="entry name" value="StrF_dom"/>
</dbReference>
<keyword evidence="3" id="KW-1185">Reference proteome</keyword>
<dbReference type="InterPro" id="IPR029044">
    <property type="entry name" value="Nucleotide-diphossugar_trans"/>
</dbReference>
<protein>
    <submittedName>
        <fullName evidence="2">Glycosyltransferase</fullName>
    </submittedName>
</protein>
<dbReference type="Pfam" id="PF13712">
    <property type="entry name" value="Glyco_tranf_2_5"/>
    <property type="match status" value="1"/>
</dbReference>
<dbReference type="Gene3D" id="3.90.550.10">
    <property type="entry name" value="Spore Coat Polysaccharide Biosynthesis Protein SpsA, Chain A"/>
    <property type="match status" value="1"/>
</dbReference>
<dbReference type="RefSeq" id="WP_311495543.1">
    <property type="nucleotide sequence ID" value="NZ_JAVRHO010000016.1"/>
</dbReference>
<dbReference type="EMBL" id="JAVRHO010000016">
    <property type="protein sequence ID" value="MDT0647437.1"/>
    <property type="molecule type" value="Genomic_DNA"/>
</dbReference>
<evidence type="ECO:0000313" key="2">
    <source>
        <dbReference type="EMBL" id="MDT0647437.1"/>
    </source>
</evidence>
<name>A0ABU3CM62_9FLAO</name>
<feature type="domain" description="Streptomycin biosynthesis protein StrF" evidence="1">
    <location>
        <begin position="4"/>
        <end position="205"/>
    </location>
</feature>
<organism evidence="2 3">
    <name type="scientific">Autumnicola lenta</name>
    <dbReference type="NCBI Taxonomy" id="3075593"/>
    <lineage>
        <taxon>Bacteria</taxon>
        <taxon>Pseudomonadati</taxon>
        <taxon>Bacteroidota</taxon>
        <taxon>Flavobacteriia</taxon>
        <taxon>Flavobacteriales</taxon>
        <taxon>Flavobacteriaceae</taxon>
        <taxon>Autumnicola</taxon>
    </lineage>
</organism>
<dbReference type="Proteomes" id="UP001245285">
    <property type="component" value="Unassembled WGS sequence"/>
</dbReference>
<evidence type="ECO:0000313" key="3">
    <source>
        <dbReference type="Proteomes" id="UP001245285"/>
    </source>
</evidence>
<dbReference type="SUPFAM" id="SSF53448">
    <property type="entry name" value="Nucleotide-diphospho-sugar transferases"/>
    <property type="match status" value="1"/>
</dbReference>
<accession>A0ABU3CM62</accession>
<sequence length="318" mass="37212">MISIVVCHRDTQLLQNFKKNVEETIGIPFEFVIIDNKANDYNIFQAYNLGIERSKFDIVCFSHEDIIYHTADWGKKVVVHFKDERTGMIGIIGGNVFPNCPSPWWNSSYLNDHLINNIQHWKEGFEPKNDPNKKPFQGKDNVTVDYHNPTKEHKVKAVALDGLWMCAHKRALKNCSFDEETFNGFHCYDTDICLQVGQTHEIYVIYDILMEHLSMGTVAKDWAESAELLADKWKHRLPVFAKEVEQDKIPRYNNECLLTYCYWIKGMGLSDQKIRSIILKYLEPKNKFVSQEGLLLWLWSKLGYQNARFPYRVLKPLI</sequence>
<gene>
    <name evidence="2" type="ORF">RM545_12115</name>
</gene>
<proteinExistence type="predicted"/>
<evidence type="ECO:0000259" key="1">
    <source>
        <dbReference type="Pfam" id="PF13712"/>
    </source>
</evidence>